<dbReference type="GO" id="GO:0003723">
    <property type="term" value="F:RNA binding"/>
    <property type="evidence" value="ECO:0007669"/>
    <property type="project" value="InterPro"/>
</dbReference>
<dbReference type="HAMAP" id="MF_00171">
    <property type="entry name" value="TruA"/>
    <property type="match status" value="1"/>
</dbReference>
<comment type="catalytic activity">
    <reaction evidence="4 7">
        <text>uridine(38/39/40) in tRNA = pseudouridine(38/39/40) in tRNA</text>
        <dbReference type="Rhea" id="RHEA:22376"/>
        <dbReference type="Rhea" id="RHEA-COMP:10085"/>
        <dbReference type="Rhea" id="RHEA-COMP:10087"/>
        <dbReference type="ChEBI" id="CHEBI:65314"/>
        <dbReference type="ChEBI" id="CHEBI:65315"/>
        <dbReference type="EC" id="5.4.99.12"/>
    </reaction>
</comment>
<dbReference type="PIRSF" id="PIRSF001430">
    <property type="entry name" value="tRNA_psdUrid_synth"/>
    <property type="match status" value="1"/>
</dbReference>
<comment type="caution">
    <text evidence="9">The sequence shown here is derived from an EMBL/GenBank/DDBJ whole genome shotgun (WGS) entry which is preliminary data.</text>
</comment>
<dbReference type="eggNOG" id="COG0101">
    <property type="taxonomic scope" value="Bacteria"/>
</dbReference>
<dbReference type="Proteomes" id="UP000007364">
    <property type="component" value="Unassembled WGS sequence"/>
</dbReference>
<comment type="function">
    <text evidence="4">Formation of pseudouridine at positions 38, 39 and 40 in the anticodon stem and loop of transfer RNAs.</text>
</comment>
<dbReference type="InterPro" id="IPR001406">
    <property type="entry name" value="PsdUridine_synth_TruA"/>
</dbReference>
<feature type="binding site" evidence="4 6">
    <location>
        <position position="109"/>
    </location>
    <ligand>
        <name>substrate</name>
    </ligand>
</feature>
<evidence type="ECO:0000256" key="2">
    <source>
        <dbReference type="ARBA" id="ARBA00022694"/>
    </source>
</evidence>
<reference evidence="9 10" key="1">
    <citation type="journal article" date="2012" name="J. Bacteriol.">
        <title>Genome Sequence of Galbibacter marinum Type Strain ck-I2-15.</title>
        <authorList>
            <person name="Lai Q."/>
            <person name="Li C."/>
            <person name="Shao Z."/>
        </authorList>
    </citation>
    <scope>NUCLEOTIDE SEQUENCE [LARGE SCALE GENOMIC DNA]</scope>
    <source>
        <strain evidence="10">ck-I2-15</strain>
    </source>
</reference>
<sequence length="247" mass="28205">MRYFIALSYNGKHYHGWQTQPNAVTVQQTIEKALSTLLRENISILGAGRTDAGVHARLMYAHFDISEAIDTKALVYQLNSFLPKDIAIKDIYPVNDHAHARFDAVRRSYAYWVTSFKDPFLFDYAYYLRADLDIAAMNKAAEILLETEDFQCFSKSNTDVKTYICDVQKAYWQEEGSLLVFNITADRFLRNMVRAVVGTLLEVGLDRCSIAQFKEVLASKDRRQAGVSVPAQGLYLTEVQYPKNVFL</sequence>
<keyword evidence="3 4" id="KW-0413">Isomerase</keyword>
<dbReference type="Gene3D" id="3.30.70.580">
    <property type="entry name" value="Pseudouridine synthase I, catalytic domain, N-terminal subdomain"/>
    <property type="match status" value="1"/>
</dbReference>
<evidence type="ECO:0000313" key="10">
    <source>
        <dbReference type="Proteomes" id="UP000007364"/>
    </source>
</evidence>
<dbReference type="SUPFAM" id="SSF55120">
    <property type="entry name" value="Pseudouridine synthase"/>
    <property type="match status" value="1"/>
</dbReference>
<evidence type="ECO:0000256" key="1">
    <source>
        <dbReference type="ARBA" id="ARBA00009375"/>
    </source>
</evidence>
<dbReference type="PANTHER" id="PTHR11142:SF0">
    <property type="entry name" value="TRNA PSEUDOURIDINE SYNTHASE-LIKE 1"/>
    <property type="match status" value="1"/>
</dbReference>
<dbReference type="RefSeq" id="WP_008991770.1">
    <property type="nucleotide sequence ID" value="NZ_AMSG01000012.1"/>
</dbReference>
<evidence type="ECO:0000259" key="8">
    <source>
        <dbReference type="Pfam" id="PF01416"/>
    </source>
</evidence>
<feature type="active site" description="Nucleophile" evidence="4 5">
    <location>
        <position position="51"/>
    </location>
</feature>
<evidence type="ECO:0000313" key="9">
    <source>
        <dbReference type="EMBL" id="EKF54967.1"/>
    </source>
</evidence>
<dbReference type="InterPro" id="IPR020095">
    <property type="entry name" value="PsdUridine_synth_TruA_C"/>
</dbReference>
<dbReference type="InterPro" id="IPR020094">
    <property type="entry name" value="TruA/RsuA/RluB/E/F_N"/>
</dbReference>
<dbReference type="EC" id="5.4.99.12" evidence="4"/>
<evidence type="ECO:0000256" key="7">
    <source>
        <dbReference type="RuleBase" id="RU003792"/>
    </source>
</evidence>
<dbReference type="OrthoDB" id="9811823at2"/>
<dbReference type="Pfam" id="PF01416">
    <property type="entry name" value="PseudoU_synth_1"/>
    <property type="match status" value="2"/>
</dbReference>
<dbReference type="Gene3D" id="3.30.70.660">
    <property type="entry name" value="Pseudouridine synthase I, catalytic domain, C-terminal subdomain"/>
    <property type="match status" value="1"/>
</dbReference>
<dbReference type="GO" id="GO:0160147">
    <property type="term" value="F:tRNA pseudouridine(38-40) synthase activity"/>
    <property type="evidence" value="ECO:0007669"/>
    <property type="project" value="UniProtKB-EC"/>
</dbReference>
<keyword evidence="2 4" id="KW-0819">tRNA processing</keyword>
<gene>
    <name evidence="4 9" type="primary">truA</name>
    <name evidence="9" type="ORF">I215_09611</name>
</gene>
<evidence type="ECO:0000256" key="3">
    <source>
        <dbReference type="ARBA" id="ARBA00023235"/>
    </source>
</evidence>
<keyword evidence="10" id="KW-1185">Reference proteome</keyword>
<accession>K2QJR7</accession>
<dbReference type="FunFam" id="3.30.70.580:FF:000001">
    <property type="entry name" value="tRNA pseudouridine synthase A"/>
    <property type="match status" value="1"/>
</dbReference>
<organism evidence="9 10">
    <name type="scientific">Galbibacter marinus</name>
    <dbReference type="NCBI Taxonomy" id="555500"/>
    <lineage>
        <taxon>Bacteria</taxon>
        <taxon>Pseudomonadati</taxon>
        <taxon>Bacteroidota</taxon>
        <taxon>Flavobacteriia</taxon>
        <taxon>Flavobacteriales</taxon>
        <taxon>Flavobacteriaceae</taxon>
        <taxon>Galbibacter</taxon>
    </lineage>
</organism>
<name>K2QJR7_9FLAO</name>
<evidence type="ECO:0000256" key="5">
    <source>
        <dbReference type="PIRSR" id="PIRSR001430-1"/>
    </source>
</evidence>
<comment type="subunit">
    <text evidence="4">Homodimer.</text>
</comment>
<dbReference type="NCBIfam" id="TIGR00071">
    <property type="entry name" value="hisT_truA"/>
    <property type="match status" value="1"/>
</dbReference>
<dbReference type="EMBL" id="AMSG01000012">
    <property type="protein sequence ID" value="EKF54967.1"/>
    <property type="molecule type" value="Genomic_DNA"/>
</dbReference>
<evidence type="ECO:0000256" key="6">
    <source>
        <dbReference type="PIRSR" id="PIRSR001430-2"/>
    </source>
</evidence>
<proteinExistence type="inferred from homology"/>
<dbReference type="PANTHER" id="PTHR11142">
    <property type="entry name" value="PSEUDOURIDYLATE SYNTHASE"/>
    <property type="match status" value="1"/>
</dbReference>
<feature type="domain" description="Pseudouridine synthase I TruA alpha/beta" evidence="8">
    <location>
        <begin position="140"/>
        <end position="242"/>
    </location>
</feature>
<dbReference type="PATRIC" id="fig|555500.3.peg.1988"/>
<feature type="domain" description="Pseudouridine synthase I TruA alpha/beta" evidence="8">
    <location>
        <begin position="6"/>
        <end position="103"/>
    </location>
</feature>
<protein>
    <recommendedName>
        <fullName evidence="4">tRNA pseudouridine synthase A</fullName>
        <ecNumber evidence="4">5.4.99.12</ecNumber>
    </recommendedName>
    <alternativeName>
        <fullName evidence="4">tRNA pseudouridine(38-40) synthase</fullName>
    </alternativeName>
    <alternativeName>
        <fullName evidence="4">tRNA pseudouridylate synthase I</fullName>
    </alternativeName>
    <alternativeName>
        <fullName evidence="4">tRNA-uridine isomerase I</fullName>
    </alternativeName>
</protein>
<evidence type="ECO:0000256" key="4">
    <source>
        <dbReference type="HAMAP-Rule" id="MF_00171"/>
    </source>
</evidence>
<comment type="similarity">
    <text evidence="1 4 7">Belongs to the tRNA pseudouridine synthase TruA family.</text>
</comment>
<dbReference type="AlphaFoldDB" id="K2QJR7"/>
<dbReference type="InterPro" id="IPR020103">
    <property type="entry name" value="PsdUridine_synth_cat_dom_sf"/>
</dbReference>
<dbReference type="GO" id="GO:0031119">
    <property type="term" value="P:tRNA pseudouridine synthesis"/>
    <property type="evidence" value="ECO:0007669"/>
    <property type="project" value="UniProtKB-UniRule"/>
</dbReference>
<dbReference type="CDD" id="cd02570">
    <property type="entry name" value="PseudoU_synth_EcTruA"/>
    <property type="match status" value="1"/>
</dbReference>
<dbReference type="STRING" id="555500.I215_09611"/>
<dbReference type="InterPro" id="IPR020097">
    <property type="entry name" value="PsdUridine_synth_TruA_a/b_dom"/>
</dbReference>
<comment type="caution">
    <text evidence="4">Lacks conserved residue(s) required for the propagation of feature annotation.</text>
</comment>